<dbReference type="Gene3D" id="1.25.40.20">
    <property type="entry name" value="Ankyrin repeat-containing domain"/>
    <property type="match status" value="2"/>
</dbReference>
<dbReference type="PANTHER" id="PTHR24198:SF165">
    <property type="entry name" value="ANKYRIN REPEAT-CONTAINING PROTEIN-RELATED"/>
    <property type="match status" value="1"/>
</dbReference>
<dbReference type="STRING" id="4795.A0A225UUC8"/>
<dbReference type="PROSITE" id="PS50088">
    <property type="entry name" value="ANK_REPEAT"/>
    <property type="match status" value="3"/>
</dbReference>
<dbReference type="SMART" id="SM00248">
    <property type="entry name" value="ANK"/>
    <property type="match status" value="3"/>
</dbReference>
<dbReference type="OrthoDB" id="69682at2759"/>
<evidence type="ECO:0000313" key="4">
    <source>
        <dbReference type="EMBL" id="OWY96915.1"/>
    </source>
</evidence>
<dbReference type="PRINTS" id="PR01415">
    <property type="entry name" value="ANKYRIN"/>
</dbReference>
<keyword evidence="1" id="KW-0677">Repeat</keyword>
<dbReference type="EMBL" id="NBNE01011070">
    <property type="protein sequence ID" value="OWY96915.1"/>
    <property type="molecule type" value="Genomic_DNA"/>
</dbReference>
<name>A0A225UUC8_9STRA</name>
<dbReference type="PANTHER" id="PTHR24198">
    <property type="entry name" value="ANKYRIN REPEAT AND PROTEIN KINASE DOMAIN-CONTAINING PROTEIN"/>
    <property type="match status" value="1"/>
</dbReference>
<evidence type="ECO:0000256" key="3">
    <source>
        <dbReference type="PROSITE-ProRule" id="PRU00023"/>
    </source>
</evidence>
<keyword evidence="5" id="KW-1185">Reference proteome</keyword>
<dbReference type="SUPFAM" id="SSF48403">
    <property type="entry name" value="Ankyrin repeat"/>
    <property type="match status" value="1"/>
</dbReference>
<feature type="repeat" description="ANK" evidence="3">
    <location>
        <begin position="100"/>
        <end position="132"/>
    </location>
</feature>
<accession>A0A225UUC8</accession>
<evidence type="ECO:0000313" key="5">
    <source>
        <dbReference type="Proteomes" id="UP000198211"/>
    </source>
</evidence>
<sequence length="133" mass="14676">MKDEVGKKQHRGNDNNLQRLLELCKNNPNEKIPNNRIALHDAIRSGNIPMIDLVLNRTTDVNAVDEYGSSSLHVAVRSGKKEVVELLLERNANLTAKEEDGTTPLHAAVTNGNLEMVRLLLESKADVSAVDEV</sequence>
<organism evidence="4 5">
    <name type="scientific">Phytophthora megakarya</name>
    <dbReference type="NCBI Taxonomy" id="4795"/>
    <lineage>
        <taxon>Eukaryota</taxon>
        <taxon>Sar</taxon>
        <taxon>Stramenopiles</taxon>
        <taxon>Oomycota</taxon>
        <taxon>Peronosporomycetes</taxon>
        <taxon>Peronosporales</taxon>
        <taxon>Peronosporaceae</taxon>
        <taxon>Phytophthora</taxon>
    </lineage>
</organism>
<feature type="repeat" description="ANK" evidence="3">
    <location>
        <begin position="67"/>
        <end position="99"/>
    </location>
</feature>
<dbReference type="AlphaFoldDB" id="A0A225UUC8"/>
<dbReference type="Pfam" id="PF12796">
    <property type="entry name" value="Ank_2"/>
    <property type="match status" value="1"/>
</dbReference>
<gene>
    <name evidence="4" type="ORF">PHMEG_00032695</name>
</gene>
<protein>
    <submittedName>
        <fullName evidence="4">Uncharacterized protein</fullName>
    </submittedName>
</protein>
<comment type="caution">
    <text evidence="4">The sequence shown here is derived from an EMBL/GenBank/DDBJ whole genome shotgun (WGS) entry which is preliminary data.</text>
</comment>
<dbReference type="Pfam" id="PF00023">
    <property type="entry name" value="Ank"/>
    <property type="match status" value="1"/>
</dbReference>
<feature type="repeat" description="ANK" evidence="3">
    <location>
        <begin position="34"/>
        <end position="66"/>
    </location>
</feature>
<reference evidence="5" key="1">
    <citation type="submission" date="2017-03" db="EMBL/GenBank/DDBJ databases">
        <title>Phytopthora megakarya and P. palmivora, two closely related causual agents of cacao black pod achieved similar genome size and gene model numbers by different mechanisms.</title>
        <authorList>
            <person name="Ali S."/>
            <person name="Shao J."/>
            <person name="Larry D.J."/>
            <person name="Kronmiller B."/>
            <person name="Shen D."/>
            <person name="Strem M.D."/>
            <person name="Melnick R.L."/>
            <person name="Guiltinan M.J."/>
            <person name="Tyler B.M."/>
            <person name="Meinhardt L.W."/>
            <person name="Bailey B.A."/>
        </authorList>
    </citation>
    <scope>NUCLEOTIDE SEQUENCE [LARGE SCALE GENOMIC DNA]</scope>
    <source>
        <strain evidence="5">zdho120</strain>
    </source>
</reference>
<evidence type="ECO:0000256" key="1">
    <source>
        <dbReference type="ARBA" id="ARBA00022737"/>
    </source>
</evidence>
<keyword evidence="2 3" id="KW-0040">ANK repeat</keyword>
<dbReference type="InterPro" id="IPR002110">
    <property type="entry name" value="Ankyrin_rpt"/>
</dbReference>
<evidence type="ECO:0000256" key="2">
    <source>
        <dbReference type="ARBA" id="ARBA00023043"/>
    </source>
</evidence>
<dbReference type="InterPro" id="IPR036770">
    <property type="entry name" value="Ankyrin_rpt-contain_sf"/>
</dbReference>
<dbReference type="Proteomes" id="UP000198211">
    <property type="component" value="Unassembled WGS sequence"/>
</dbReference>
<proteinExistence type="predicted"/>
<dbReference type="PROSITE" id="PS50297">
    <property type="entry name" value="ANK_REP_REGION"/>
    <property type="match status" value="3"/>
</dbReference>